<evidence type="ECO:0000256" key="1">
    <source>
        <dbReference type="SAM" id="MobiDB-lite"/>
    </source>
</evidence>
<dbReference type="AlphaFoldDB" id="A0A0G0GBC7"/>
<dbReference type="EMBL" id="LBRB01000004">
    <property type="protein sequence ID" value="KKP89027.1"/>
    <property type="molecule type" value="Genomic_DNA"/>
</dbReference>
<sequence>MKLDLNKVKKYQDFLEKMLEKSSSETIQKFTKEESSLLSKLIPGFDFQIAEEDKRIKIIGAIEAAEILLNEKMQKKLQKAQSWAEVDRMTMNIMAGRELEEYNKSKEKIEKNKDEKSSDTPVGVSVTQSNGSSEKKWHQGK</sequence>
<organism evidence="2 3">
    <name type="scientific">Berkelbacteria bacterium GW2011_GWA2_35_9</name>
    <dbReference type="NCBI Taxonomy" id="1618333"/>
    <lineage>
        <taxon>Bacteria</taxon>
        <taxon>Candidatus Berkelbacteria</taxon>
    </lineage>
</organism>
<evidence type="ECO:0000313" key="3">
    <source>
        <dbReference type="Proteomes" id="UP000034316"/>
    </source>
</evidence>
<proteinExistence type="predicted"/>
<dbReference type="Proteomes" id="UP000034316">
    <property type="component" value="Unassembled WGS sequence"/>
</dbReference>
<accession>A0A0G0GBC7</accession>
<gene>
    <name evidence="2" type="ORF">UR93_C0004G0020</name>
</gene>
<evidence type="ECO:0000313" key="2">
    <source>
        <dbReference type="EMBL" id="KKP89027.1"/>
    </source>
</evidence>
<feature type="compositionally biased region" description="Basic and acidic residues" evidence="1">
    <location>
        <begin position="103"/>
        <end position="118"/>
    </location>
</feature>
<reference evidence="2 3" key="1">
    <citation type="journal article" date="2015" name="Nature">
        <title>rRNA introns, odd ribosomes, and small enigmatic genomes across a large radiation of phyla.</title>
        <authorList>
            <person name="Brown C.T."/>
            <person name="Hug L.A."/>
            <person name="Thomas B.C."/>
            <person name="Sharon I."/>
            <person name="Castelle C.J."/>
            <person name="Singh A."/>
            <person name="Wilkins M.J."/>
            <person name="Williams K.H."/>
            <person name="Banfield J.F."/>
        </authorList>
    </citation>
    <scope>NUCLEOTIDE SEQUENCE [LARGE SCALE GENOMIC DNA]</scope>
</reference>
<protein>
    <submittedName>
        <fullName evidence="2">Uncharacterized protein</fullName>
    </submittedName>
</protein>
<feature type="region of interest" description="Disordered" evidence="1">
    <location>
        <begin position="103"/>
        <end position="141"/>
    </location>
</feature>
<dbReference type="STRING" id="1618333.UR93_C0004G0020"/>
<name>A0A0G0GBC7_9BACT</name>
<comment type="caution">
    <text evidence="2">The sequence shown here is derived from an EMBL/GenBank/DDBJ whole genome shotgun (WGS) entry which is preliminary data.</text>
</comment>